<accession>A0ABD3X9N7</accession>
<evidence type="ECO:0000313" key="2">
    <source>
        <dbReference type="EMBL" id="KAL3882450.1"/>
    </source>
</evidence>
<proteinExistence type="predicted"/>
<evidence type="ECO:0000313" key="3">
    <source>
        <dbReference type="Proteomes" id="UP001634394"/>
    </source>
</evidence>
<protein>
    <submittedName>
        <fullName evidence="2">Uncharacterized protein</fullName>
    </submittedName>
</protein>
<keyword evidence="1" id="KW-0175">Coiled coil</keyword>
<reference evidence="2 3" key="1">
    <citation type="submission" date="2024-11" db="EMBL/GenBank/DDBJ databases">
        <title>Chromosome-level genome assembly of the freshwater bivalve Anodonta woodiana.</title>
        <authorList>
            <person name="Chen X."/>
        </authorList>
    </citation>
    <scope>NUCLEOTIDE SEQUENCE [LARGE SCALE GENOMIC DNA]</scope>
    <source>
        <strain evidence="2">MN2024</strain>
        <tissue evidence="2">Gills</tissue>
    </source>
</reference>
<name>A0ABD3X9N7_SINWO</name>
<feature type="non-terminal residue" evidence="2">
    <location>
        <position position="1"/>
    </location>
</feature>
<dbReference type="AlphaFoldDB" id="A0ABD3X9N7"/>
<comment type="caution">
    <text evidence="2">The sequence shown here is derived from an EMBL/GenBank/DDBJ whole genome shotgun (WGS) entry which is preliminary data.</text>
</comment>
<organism evidence="2 3">
    <name type="scientific">Sinanodonta woodiana</name>
    <name type="common">Chinese pond mussel</name>
    <name type="synonym">Anodonta woodiana</name>
    <dbReference type="NCBI Taxonomy" id="1069815"/>
    <lineage>
        <taxon>Eukaryota</taxon>
        <taxon>Metazoa</taxon>
        <taxon>Spiralia</taxon>
        <taxon>Lophotrochozoa</taxon>
        <taxon>Mollusca</taxon>
        <taxon>Bivalvia</taxon>
        <taxon>Autobranchia</taxon>
        <taxon>Heteroconchia</taxon>
        <taxon>Palaeoheterodonta</taxon>
        <taxon>Unionida</taxon>
        <taxon>Unionoidea</taxon>
        <taxon>Unionidae</taxon>
        <taxon>Unioninae</taxon>
        <taxon>Sinanodonta</taxon>
    </lineage>
</organism>
<gene>
    <name evidence="2" type="ORF">ACJMK2_028788</name>
</gene>
<dbReference type="SUPFAM" id="SSF90257">
    <property type="entry name" value="Myosin rod fragments"/>
    <property type="match status" value="1"/>
</dbReference>
<dbReference type="EMBL" id="JBJQND010000003">
    <property type="protein sequence ID" value="KAL3882450.1"/>
    <property type="molecule type" value="Genomic_DNA"/>
</dbReference>
<evidence type="ECO:0000256" key="1">
    <source>
        <dbReference type="SAM" id="Coils"/>
    </source>
</evidence>
<feature type="coiled-coil region" evidence="1">
    <location>
        <begin position="54"/>
        <end position="137"/>
    </location>
</feature>
<feature type="non-terminal residue" evidence="2">
    <location>
        <position position="170"/>
    </location>
</feature>
<keyword evidence="3" id="KW-1185">Reference proteome</keyword>
<sequence>EDGTDEQLFALNIGKGEIDKVDEDNDEVDGKAIDNKVTKIKSVIVKLPAQTTKADKAASKTANLQEKNKTLRRQLNESINNNSTITDTINQLQQQNSIIQQELIDLREQLKDVNHNHNQLKKTLNEVREKLSVEQKNHSALMIKYNNLLVDYKAALAKQDTINQNPSVTS</sequence>
<dbReference type="Proteomes" id="UP001634394">
    <property type="component" value="Unassembled WGS sequence"/>
</dbReference>